<name>A0A5N1J112_9BACT</name>
<evidence type="ECO:0000259" key="1">
    <source>
        <dbReference type="Pfam" id="PF03358"/>
    </source>
</evidence>
<evidence type="ECO:0000313" key="3">
    <source>
        <dbReference type="Proteomes" id="UP000326570"/>
    </source>
</evidence>
<dbReference type="GO" id="GO:0005829">
    <property type="term" value="C:cytosol"/>
    <property type="evidence" value="ECO:0007669"/>
    <property type="project" value="TreeGrafter"/>
</dbReference>
<organism evidence="2 3">
    <name type="scientific">Adhaeribacter soli</name>
    <dbReference type="NCBI Taxonomy" id="2607655"/>
    <lineage>
        <taxon>Bacteria</taxon>
        <taxon>Pseudomonadati</taxon>
        <taxon>Bacteroidota</taxon>
        <taxon>Cytophagia</taxon>
        <taxon>Cytophagales</taxon>
        <taxon>Hymenobacteraceae</taxon>
        <taxon>Adhaeribacter</taxon>
    </lineage>
</organism>
<comment type="caution">
    <text evidence="2">The sequence shown here is derived from an EMBL/GenBank/DDBJ whole genome shotgun (WGS) entry which is preliminary data.</text>
</comment>
<dbReference type="InterPro" id="IPR029039">
    <property type="entry name" value="Flavoprotein-like_sf"/>
</dbReference>
<dbReference type="AlphaFoldDB" id="A0A5N1J112"/>
<dbReference type="InterPro" id="IPR050712">
    <property type="entry name" value="NAD(P)H-dep_reductase"/>
</dbReference>
<evidence type="ECO:0000313" key="2">
    <source>
        <dbReference type="EMBL" id="KAA9340181.1"/>
    </source>
</evidence>
<dbReference type="GO" id="GO:0010181">
    <property type="term" value="F:FMN binding"/>
    <property type="evidence" value="ECO:0007669"/>
    <property type="project" value="TreeGrafter"/>
</dbReference>
<dbReference type="Pfam" id="PF03358">
    <property type="entry name" value="FMN_red"/>
    <property type="match status" value="1"/>
</dbReference>
<feature type="domain" description="NADPH-dependent FMN reductase-like" evidence="1">
    <location>
        <begin position="1"/>
        <end position="137"/>
    </location>
</feature>
<dbReference type="InterPro" id="IPR005025">
    <property type="entry name" value="FMN_Rdtase-like_dom"/>
</dbReference>
<dbReference type="SUPFAM" id="SSF52218">
    <property type="entry name" value="Flavoproteins"/>
    <property type="match status" value="1"/>
</dbReference>
<dbReference type="EMBL" id="VTWT01000003">
    <property type="protein sequence ID" value="KAA9340181.1"/>
    <property type="molecule type" value="Genomic_DNA"/>
</dbReference>
<proteinExistence type="predicted"/>
<accession>A0A5N1J112</accession>
<protein>
    <submittedName>
        <fullName evidence="2">NAD(P)H-dependent oxidoreductase</fullName>
    </submittedName>
</protein>
<dbReference type="Proteomes" id="UP000326570">
    <property type="component" value="Unassembled WGS sequence"/>
</dbReference>
<dbReference type="PANTHER" id="PTHR30543">
    <property type="entry name" value="CHROMATE REDUCTASE"/>
    <property type="match status" value="1"/>
</dbReference>
<dbReference type="RefSeq" id="WP_150903254.1">
    <property type="nucleotide sequence ID" value="NZ_VTWT01000003.1"/>
</dbReference>
<dbReference type="Gene3D" id="3.40.50.360">
    <property type="match status" value="1"/>
</dbReference>
<keyword evidence="3" id="KW-1185">Reference proteome</keyword>
<gene>
    <name evidence="2" type="ORF">F0P94_07485</name>
</gene>
<reference evidence="2 3" key="1">
    <citation type="submission" date="2019-09" db="EMBL/GenBank/DDBJ databases">
        <title>Genome sequence of Adhaeribacter sp. M2.</title>
        <authorList>
            <person name="Srinivasan S."/>
        </authorList>
    </citation>
    <scope>NUCLEOTIDE SEQUENCE [LARGE SCALE GENOMIC DNA]</scope>
    <source>
        <strain evidence="2 3">M2</strain>
    </source>
</reference>
<dbReference type="GO" id="GO:0016491">
    <property type="term" value="F:oxidoreductase activity"/>
    <property type="evidence" value="ECO:0007669"/>
    <property type="project" value="InterPro"/>
</dbReference>
<dbReference type="PANTHER" id="PTHR30543:SF21">
    <property type="entry name" value="NAD(P)H-DEPENDENT FMN REDUCTASE LOT6"/>
    <property type="match status" value="1"/>
</dbReference>
<sequence length="179" mass="18828">MKILAISGSLREASTNTAILKSLQKLAPGTTDFTIYCPDPAIPHFSPDLDKPDAFTSVETLRNLVKNANGVIICTPEYAYGVPGTLKNALDWLVSSGELNEKPVAALSASPMYTGGEKALTSLLHTLTALGTVPAGSLSIGSINTKINAAKEITDSETVEALKMLLQKLEKVVAEKVSG</sequence>